<evidence type="ECO:0000313" key="1">
    <source>
        <dbReference type="EMBL" id="OUP59904.1"/>
    </source>
</evidence>
<protein>
    <submittedName>
        <fullName evidence="1">Uncharacterized protein</fullName>
    </submittedName>
</protein>
<dbReference type="Proteomes" id="UP000195326">
    <property type="component" value="Unassembled WGS sequence"/>
</dbReference>
<reference evidence="2" key="1">
    <citation type="submission" date="2017-04" db="EMBL/GenBank/DDBJ databases">
        <title>Function of individual gut microbiota members based on whole genome sequencing of pure cultures obtained from chicken caecum.</title>
        <authorList>
            <person name="Medvecky M."/>
            <person name="Cejkova D."/>
            <person name="Polansky O."/>
            <person name="Karasova D."/>
            <person name="Kubasova T."/>
            <person name="Cizek A."/>
            <person name="Rychlik I."/>
        </authorList>
    </citation>
    <scope>NUCLEOTIDE SEQUENCE [LARGE SCALE GENOMIC DNA]</scope>
    <source>
        <strain evidence="2">An179</strain>
    </source>
</reference>
<dbReference type="RefSeq" id="WP_087414382.1">
    <property type="nucleotide sequence ID" value="NZ_NFKL01000004.1"/>
</dbReference>
<dbReference type="EMBL" id="NFKL01000004">
    <property type="protein sequence ID" value="OUP59904.1"/>
    <property type="molecule type" value="Genomic_DNA"/>
</dbReference>
<proteinExistence type="predicted"/>
<accession>A0A1Y4LTE8</accession>
<sequence>MDNLRFASIAKKYSTGIFFTARSKIAYRRSPRARTPAAYFKARSRPFGNPFSRSPFMAWPNKSATALWENAPLGHFLIPQGAVPICAPGRGRGESDVQFVIKAKFDYRVDKRREKVQKNLKNLLTLRA</sequence>
<evidence type="ECO:0000313" key="2">
    <source>
        <dbReference type="Proteomes" id="UP000195326"/>
    </source>
</evidence>
<dbReference type="AlphaFoldDB" id="A0A1Y4LTE8"/>
<organism evidence="1 2">
    <name type="scientific">Butyricicoccus pullicaecorum</name>
    <dbReference type="NCBI Taxonomy" id="501571"/>
    <lineage>
        <taxon>Bacteria</taxon>
        <taxon>Bacillati</taxon>
        <taxon>Bacillota</taxon>
        <taxon>Clostridia</taxon>
        <taxon>Eubacteriales</taxon>
        <taxon>Butyricicoccaceae</taxon>
        <taxon>Butyricicoccus</taxon>
    </lineage>
</organism>
<gene>
    <name evidence="1" type="ORF">B5F15_03570</name>
</gene>
<name>A0A1Y4LTE8_9FIRM</name>
<comment type="caution">
    <text evidence="1">The sequence shown here is derived from an EMBL/GenBank/DDBJ whole genome shotgun (WGS) entry which is preliminary data.</text>
</comment>